<proteinExistence type="predicted"/>
<feature type="transmembrane region" description="Helical" evidence="1">
    <location>
        <begin position="142"/>
        <end position="159"/>
    </location>
</feature>
<sequence>MNTNLIEIVNYGLNKNTDSILNSNFLLSYNISYTQKDKKKKKIKMRNMTNLAYYACSGVSSGTGSSIIVCTAAELGDGVIMKFDLLSSTFTALAFLPEASKGVSLRQKGDVRNFFKNRNILGENANRCLIVFYVVLYEWYHVSWWVVLFFHVVCIRFLGMFGEAFMSLTCCCT</sequence>
<organism evidence="2 3">
    <name type="scientific">Aphis glycines</name>
    <name type="common">Soybean aphid</name>
    <dbReference type="NCBI Taxonomy" id="307491"/>
    <lineage>
        <taxon>Eukaryota</taxon>
        <taxon>Metazoa</taxon>
        <taxon>Ecdysozoa</taxon>
        <taxon>Arthropoda</taxon>
        <taxon>Hexapoda</taxon>
        <taxon>Insecta</taxon>
        <taxon>Pterygota</taxon>
        <taxon>Neoptera</taxon>
        <taxon>Paraneoptera</taxon>
        <taxon>Hemiptera</taxon>
        <taxon>Sternorrhyncha</taxon>
        <taxon>Aphidomorpha</taxon>
        <taxon>Aphidoidea</taxon>
        <taxon>Aphididae</taxon>
        <taxon>Aphidini</taxon>
        <taxon>Aphis</taxon>
        <taxon>Aphis</taxon>
    </lineage>
</organism>
<feature type="transmembrane region" description="Helical" evidence="1">
    <location>
        <begin position="51"/>
        <end position="73"/>
    </location>
</feature>
<reference evidence="2 3" key="1">
    <citation type="submission" date="2019-08" db="EMBL/GenBank/DDBJ databases">
        <title>The genome of the soybean aphid Biotype 1, its phylome, world population structure and adaptation to the North American continent.</title>
        <authorList>
            <person name="Giordano R."/>
            <person name="Donthu R.K."/>
            <person name="Hernandez A.G."/>
            <person name="Wright C.L."/>
            <person name="Zimin A.V."/>
        </authorList>
    </citation>
    <scope>NUCLEOTIDE SEQUENCE [LARGE SCALE GENOMIC DNA]</scope>
    <source>
        <tissue evidence="2">Whole aphids</tissue>
    </source>
</reference>
<keyword evidence="3" id="KW-1185">Reference proteome</keyword>
<keyword evidence="1" id="KW-0472">Membrane</keyword>
<dbReference type="AlphaFoldDB" id="A0A6G0TP14"/>
<keyword evidence="1" id="KW-0812">Transmembrane</keyword>
<evidence type="ECO:0000256" key="1">
    <source>
        <dbReference type="SAM" id="Phobius"/>
    </source>
</evidence>
<keyword evidence="1" id="KW-1133">Transmembrane helix</keyword>
<protein>
    <submittedName>
        <fullName evidence="2">Uncharacterized protein</fullName>
    </submittedName>
</protein>
<accession>A0A6G0TP14</accession>
<gene>
    <name evidence="2" type="ORF">AGLY_007835</name>
</gene>
<evidence type="ECO:0000313" key="2">
    <source>
        <dbReference type="EMBL" id="KAE9535934.1"/>
    </source>
</evidence>
<evidence type="ECO:0000313" key="3">
    <source>
        <dbReference type="Proteomes" id="UP000475862"/>
    </source>
</evidence>
<comment type="caution">
    <text evidence="2">The sequence shown here is derived from an EMBL/GenBank/DDBJ whole genome shotgun (WGS) entry which is preliminary data.</text>
</comment>
<dbReference type="Proteomes" id="UP000475862">
    <property type="component" value="Unassembled WGS sequence"/>
</dbReference>
<dbReference type="EMBL" id="VYZN01000025">
    <property type="protein sequence ID" value="KAE9535934.1"/>
    <property type="molecule type" value="Genomic_DNA"/>
</dbReference>
<name>A0A6G0TP14_APHGL</name>